<evidence type="ECO:0000256" key="7">
    <source>
        <dbReference type="ARBA" id="ARBA00048478"/>
    </source>
</evidence>
<dbReference type="Gene3D" id="3.40.50.300">
    <property type="entry name" value="P-loop containing nucleotide triphosphate hydrolases"/>
    <property type="match status" value="1"/>
</dbReference>
<comment type="similarity">
    <text evidence="1 8">Belongs to the cytidylate kinase family. Type 1 subfamily.</text>
</comment>
<comment type="caution">
    <text evidence="10">The sequence shown here is derived from an EMBL/GenBank/DDBJ whole genome shotgun (WGS) entry which is preliminary data.</text>
</comment>
<evidence type="ECO:0000256" key="8">
    <source>
        <dbReference type="HAMAP-Rule" id="MF_00238"/>
    </source>
</evidence>
<evidence type="ECO:0000313" key="11">
    <source>
        <dbReference type="Proteomes" id="UP000613582"/>
    </source>
</evidence>
<dbReference type="GO" id="GO:0036431">
    <property type="term" value="F:dCMP kinase activity"/>
    <property type="evidence" value="ECO:0007669"/>
    <property type="project" value="InterPro"/>
</dbReference>
<proteinExistence type="inferred from homology"/>
<dbReference type="RefSeq" id="WP_229731460.1">
    <property type="nucleotide sequence ID" value="NZ_BMGH01000001.1"/>
</dbReference>
<evidence type="ECO:0000256" key="6">
    <source>
        <dbReference type="ARBA" id="ARBA00047615"/>
    </source>
</evidence>
<gene>
    <name evidence="8 10" type="primary">cmk</name>
    <name evidence="10" type="ORF">GCM10011342_21790</name>
</gene>
<sequence length="226" mass="24323">MMDETPDKPVIKPIVIAVDGPAASGKGTVSRRIAHFYDLEYLDTGRLYRGVGWLVLASGLDPRNPDEAASIAETFTLPLIDGADIRTPEVGRAASHVAAVPAVRAALLQFQRDFAFNPPAGRAGTVLDGRDIGTVICPDATVKLFIDASAEERAKRRWKELSLQDPSIALESVLDDIRRRDRRDASRAAAPMKAAQDAHLIDTTNLDIDGAFAAVRRVIDRATGGA</sequence>
<dbReference type="CDD" id="cd02020">
    <property type="entry name" value="CMPK"/>
    <property type="match status" value="1"/>
</dbReference>
<dbReference type="AlphaFoldDB" id="A0A8J2V1V1"/>
<dbReference type="GO" id="GO:0005524">
    <property type="term" value="F:ATP binding"/>
    <property type="evidence" value="ECO:0007669"/>
    <property type="project" value="UniProtKB-UniRule"/>
</dbReference>
<feature type="domain" description="Cytidylate kinase" evidence="9">
    <location>
        <begin position="16"/>
        <end position="214"/>
    </location>
</feature>
<dbReference type="EC" id="2.7.4.25" evidence="8"/>
<dbReference type="InterPro" id="IPR003136">
    <property type="entry name" value="Cytidylate_kin"/>
</dbReference>
<protein>
    <recommendedName>
        <fullName evidence="8">Cytidylate kinase</fullName>
        <shortName evidence="8">CK</shortName>
        <ecNumber evidence="8">2.7.4.25</ecNumber>
    </recommendedName>
    <alternativeName>
        <fullName evidence="8">Cytidine monophosphate kinase</fullName>
        <shortName evidence="8">CMP kinase</shortName>
    </alternativeName>
</protein>
<keyword evidence="8" id="KW-0963">Cytoplasm</keyword>
<reference evidence="10" key="2">
    <citation type="submission" date="2020-09" db="EMBL/GenBank/DDBJ databases">
        <authorList>
            <person name="Sun Q."/>
            <person name="Zhou Y."/>
        </authorList>
    </citation>
    <scope>NUCLEOTIDE SEQUENCE</scope>
    <source>
        <strain evidence="10">CGMCC 1.12921</strain>
    </source>
</reference>
<dbReference type="InterPro" id="IPR027417">
    <property type="entry name" value="P-loop_NTPase"/>
</dbReference>
<accession>A0A8J2V1V1</accession>
<evidence type="ECO:0000313" key="10">
    <source>
        <dbReference type="EMBL" id="GGD12650.1"/>
    </source>
</evidence>
<dbReference type="EMBL" id="BMGH01000001">
    <property type="protein sequence ID" value="GGD12650.1"/>
    <property type="molecule type" value="Genomic_DNA"/>
</dbReference>
<keyword evidence="4 8" id="KW-0418">Kinase</keyword>
<comment type="subcellular location">
    <subcellularLocation>
        <location evidence="8">Cytoplasm</location>
    </subcellularLocation>
</comment>
<name>A0A8J2V1V1_9PROT</name>
<evidence type="ECO:0000259" key="9">
    <source>
        <dbReference type="Pfam" id="PF02224"/>
    </source>
</evidence>
<reference evidence="10" key="1">
    <citation type="journal article" date="2014" name="Int. J. Syst. Evol. Microbiol.">
        <title>Complete genome sequence of Corynebacterium casei LMG S-19264T (=DSM 44701T), isolated from a smear-ripened cheese.</title>
        <authorList>
            <consortium name="US DOE Joint Genome Institute (JGI-PGF)"/>
            <person name="Walter F."/>
            <person name="Albersmeier A."/>
            <person name="Kalinowski J."/>
            <person name="Ruckert C."/>
        </authorList>
    </citation>
    <scope>NUCLEOTIDE SEQUENCE</scope>
    <source>
        <strain evidence="10">CGMCC 1.12921</strain>
    </source>
</reference>
<dbReference type="SUPFAM" id="SSF52540">
    <property type="entry name" value="P-loop containing nucleoside triphosphate hydrolases"/>
    <property type="match status" value="1"/>
</dbReference>
<keyword evidence="11" id="KW-1185">Reference proteome</keyword>
<dbReference type="HAMAP" id="MF_00238">
    <property type="entry name" value="Cytidyl_kinase_type1"/>
    <property type="match status" value="1"/>
</dbReference>
<dbReference type="GO" id="GO:0006220">
    <property type="term" value="P:pyrimidine nucleotide metabolic process"/>
    <property type="evidence" value="ECO:0007669"/>
    <property type="project" value="UniProtKB-UniRule"/>
</dbReference>
<feature type="binding site" evidence="8">
    <location>
        <begin position="20"/>
        <end position="28"/>
    </location>
    <ligand>
        <name>ATP</name>
        <dbReference type="ChEBI" id="CHEBI:30616"/>
    </ligand>
</feature>
<evidence type="ECO:0000256" key="2">
    <source>
        <dbReference type="ARBA" id="ARBA00022679"/>
    </source>
</evidence>
<keyword evidence="3 8" id="KW-0547">Nucleotide-binding</keyword>
<evidence type="ECO:0000256" key="3">
    <source>
        <dbReference type="ARBA" id="ARBA00022741"/>
    </source>
</evidence>
<keyword evidence="2 8" id="KW-0808">Transferase</keyword>
<evidence type="ECO:0000256" key="5">
    <source>
        <dbReference type="ARBA" id="ARBA00022840"/>
    </source>
</evidence>
<dbReference type="Pfam" id="PF02224">
    <property type="entry name" value="Cytidylate_kin"/>
    <property type="match status" value="1"/>
</dbReference>
<comment type="catalytic activity">
    <reaction evidence="7 8">
        <text>CMP + ATP = CDP + ADP</text>
        <dbReference type="Rhea" id="RHEA:11600"/>
        <dbReference type="ChEBI" id="CHEBI:30616"/>
        <dbReference type="ChEBI" id="CHEBI:58069"/>
        <dbReference type="ChEBI" id="CHEBI:60377"/>
        <dbReference type="ChEBI" id="CHEBI:456216"/>
        <dbReference type="EC" id="2.7.4.25"/>
    </reaction>
</comment>
<dbReference type="GO" id="GO:0005737">
    <property type="term" value="C:cytoplasm"/>
    <property type="evidence" value="ECO:0007669"/>
    <property type="project" value="UniProtKB-SubCell"/>
</dbReference>
<dbReference type="NCBIfam" id="TIGR00017">
    <property type="entry name" value="cmk"/>
    <property type="match status" value="1"/>
</dbReference>
<keyword evidence="5 8" id="KW-0067">ATP-binding</keyword>
<comment type="catalytic activity">
    <reaction evidence="6 8">
        <text>dCMP + ATP = dCDP + ADP</text>
        <dbReference type="Rhea" id="RHEA:25094"/>
        <dbReference type="ChEBI" id="CHEBI:30616"/>
        <dbReference type="ChEBI" id="CHEBI:57566"/>
        <dbReference type="ChEBI" id="CHEBI:58593"/>
        <dbReference type="ChEBI" id="CHEBI:456216"/>
        <dbReference type="EC" id="2.7.4.25"/>
    </reaction>
</comment>
<evidence type="ECO:0000256" key="1">
    <source>
        <dbReference type="ARBA" id="ARBA00009427"/>
    </source>
</evidence>
<organism evidence="10 11">
    <name type="scientific">Aquisalinus flavus</name>
    <dbReference type="NCBI Taxonomy" id="1526572"/>
    <lineage>
        <taxon>Bacteria</taxon>
        <taxon>Pseudomonadati</taxon>
        <taxon>Pseudomonadota</taxon>
        <taxon>Alphaproteobacteria</taxon>
        <taxon>Parvularculales</taxon>
        <taxon>Parvularculaceae</taxon>
        <taxon>Aquisalinus</taxon>
    </lineage>
</organism>
<evidence type="ECO:0000256" key="4">
    <source>
        <dbReference type="ARBA" id="ARBA00022777"/>
    </source>
</evidence>
<dbReference type="InterPro" id="IPR011994">
    <property type="entry name" value="Cytidylate_kinase_dom"/>
</dbReference>
<dbReference type="Proteomes" id="UP000613582">
    <property type="component" value="Unassembled WGS sequence"/>
</dbReference>